<proteinExistence type="predicted"/>
<dbReference type="Proteomes" id="UP000033664">
    <property type="component" value="Unassembled WGS sequence"/>
</dbReference>
<protein>
    <recommendedName>
        <fullName evidence="1">YgjP-like metallopeptidase domain-containing protein</fullName>
    </recommendedName>
</protein>
<evidence type="ECO:0000313" key="3">
    <source>
        <dbReference type="Proteomes" id="UP000033664"/>
    </source>
</evidence>
<name>A0A0F4Q0J3_9GAMM</name>
<dbReference type="eggNOG" id="COG1451">
    <property type="taxonomic scope" value="Bacteria"/>
</dbReference>
<dbReference type="InterPro" id="IPR053136">
    <property type="entry name" value="UTP_pyrophosphatase-like"/>
</dbReference>
<dbReference type="EMBL" id="JXXZ01000004">
    <property type="protein sequence ID" value="KJZ01241.1"/>
    <property type="molecule type" value="Genomic_DNA"/>
</dbReference>
<dbReference type="PANTHER" id="PTHR30399">
    <property type="entry name" value="UNCHARACTERIZED PROTEIN YGJP"/>
    <property type="match status" value="1"/>
</dbReference>
<feature type="domain" description="YgjP-like metallopeptidase" evidence="1">
    <location>
        <begin position="13"/>
        <end position="217"/>
    </location>
</feature>
<comment type="caution">
    <text evidence="2">The sequence shown here is derived from an EMBL/GenBank/DDBJ whole genome shotgun (WGS) entry which is preliminary data.</text>
</comment>
<sequence>MSRQYDVHYSRRRTLALVVKNQQVSVKAPYGACRDFIADFVESKQAWINKQLHKQSDIEAARYNPWLHRRIMLFGQLRAIEVSESSLEQTDNQTINIVISKRVKHRQRYFNQQLLALMHDELCDHLSARIMQWQKVMNIAANGISVKVYKRRWGSCDSRGELCFNTLLAGAPHWVIDYVIVHELAHRVHMDHSHQFWALVNGYYEHTDQARLWLKENAHLLDFVR</sequence>
<organism evidence="2 3">
    <name type="scientific">Pseudoalteromonas ruthenica</name>
    <dbReference type="NCBI Taxonomy" id="151081"/>
    <lineage>
        <taxon>Bacteria</taxon>
        <taxon>Pseudomonadati</taxon>
        <taxon>Pseudomonadota</taxon>
        <taxon>Gammaproteobacteria</taxon>
        <taxon>Alteromonadales</taxon>
        <taxon>Pseudoalteromonadaceae</taxon>
        <taxon>Pseudoalteromonas</taxon>
    </lineage>
</organism>
<dbReference type="PATRIC" id="fig|151081.8.peg.63"/>
<accession>A0A0F4Q0J3</accession>
<reference evidence="2 3" key="1">
    <citation type="journal article" date="2015" name="BMC Genomics">
        <title>Genome mining reveals unlocked bioactive potential of marine Gram-negative bacteria.</title>
        <authorList>
            <person name="Machado H."/>
            <person name="Sonnenschein E.C."/>
            <person name="Melchiorsen J."/>
            <person name="Gram L."/>
        </authorList>
    </citation>
    <scope>NUCLEOTIDE SEQUENCE [LARGE SCALE GENOMIC DNA]</scope>
    <source>
        <strain evidence="2 3">S3137</strain>
    </source>
</reference>
<evidence type="ECO:0000259" key="1">
    <source>
        <dbReference type="Pfam" id="PF01863"/>
    </source>
</evidence>
<keyword evidence="3" id="KW-1185">Reference proteome</keyword>
<dbReference type="Gene3D" id="3.30.2010.10">
    <property type="entry name" value="Metalloproteases ('zincins'), catalytic domain"/>
    <property type="match status" value="1"/>
</dbReference>
<dbReference type="CDD" id="cd07344">
    <property type="entry name" value="M48_yhfN_like"/>
    <property type="match status" value="1"/>
</dbReference>
<evidence type="ECO:0000313" key="2">
    <source>
        <dbReference type="EMBL" id="KJZ01241.1"/>
    </source>
</evidence>
<dbReference type="GeneID" id="58227899"/>
<dbReference type="AlphaFoldDB" id="A0A0F4Q0J3"/>
<dbReference type="InterPro" id="IPR002725">
    <property type="entry name" value="YgjP-like_metallopeptidase"/>
</dbReference>
<dbReference type="RefSeq" id="WP_045978095.1">
    <property type="nucleotide sequence ID" value="NZ_JXXY01000001.1"/>
</dbReference>
<gene>
    <name evidence="2" type="ORF">TW72_05270</name>
</gene>
<dbReference type="PANTHER" id="PTHR30399:SF1">
    <property type="entry name" value="UTP PYROPHOSPHATASE"/>
    <property type="match status" value="1"/>
</dbReference>
<dbReference type="Pfam" id="PF01863">
    <property type="entry name" value="YgjP-like"/>
    <property type="match status" value="1"/>
</dbReference>
<dbReference type="OrthoDB" id="9811177at2"/>